<organism evidence="6 7">
    <name type="scientific">Ostreobium quekettii</name>
    <dbReference type="NCBI Taxonomy" id="121088"/>
    <lineage>
        <taxon>Eukaryota</taxon>
        <taxon>Viridiplantae</taxon>
        <taxon>Chlorophyta</taxon>
        <taxon>core chlorophytes</taxon>
        <taxon>Ulvophyceae</taxon>
        <taxon>TCBD clade</taxon>
        <taxon>Bryopsidales</taxon>
        <taxon>Ostreobineae</taxon>
        <taxon>Ostreobiaceae</taxon>
        <taxon>Ostreobium</taxon>
    </lineage>
</organism>
<comment type="domain">
    <text evidence="3">The nitrogen atoms of the two glycine residues in the GGXR motif define the oxyanion hole, and stabilize the oxyanion that forms during the nucleophilic attack by the catalytic serine during substrate cleavage.</text>
</comment>
<dbReference type="InterPro" id="IPR002641">
    <property type="entry name" value="PNPLA_dom"/>
</dbReference>
<keyword evidence="1 2" id="KW-0443">Lipid metabolism</keyword>
<dbReference type="GO" id="GO:0004806">
    <property type="term" value="F:triacylglycerol lipase activity"/>
    <property type="evidence" value="ECO:0007669"/>
    <property type="project" value="TreeGrafter"/>
</dbReference>
<dbReference type="PROSITE" id="PS51635">
    <property type="entry name" value="PNPLA"/>
    <property type="match status" value="1"/>
</dbReference>
<dbReference type="GO" id="GO:0019433">
    <property type="term" value="P:triglyceride catabolic process"/>
    <property type="evidence" value="ECO:0007669"/>
    <property type="project" value="TreeGrafter"/>
</dbReference>
<dbReference type="GO" id="GO:0016020">
    <property type="term" value="C:membrane"/>
    <property type="evidence" value="ECO:0007669"/>
    <property type="project" value="TreeGrafter"/>
</dbReference>
<protein>
    <recommendedName>
        <fullName evidence="3">Patatin</fullName>
        <ecNumber evidence="3">3.1.1.-</ecNumber>
    </recommendedName>
</protein>
<evidence type="ECO:0000256" key="1">
    <source>
        <dbReference type="ARBA" id="ARBA00023098"/>
    </source>
</evidence>
<evidence type="ECO:0000256" key="4">
    <source>
        <dbReference type="SAM" id="MobiDB-lite"/>
    </source>
</evidence>
<keyword evidence="7" id="KW-1185">Reference proteome</keyword>
<dbReference type="PANTHER" id="PTHR12406">
    <property type="entry name" value="CALCIUM-INDEPENDENT PHOSPHOLIPASE A2 IPLA2 -RELATED"/>
    <property type="match status" value="1"/>
</dbReference>
<keyword evidence="2 3" id="KW-0378">Hydrolase</keyword>
<feature type="short sequence motif" description="GXSXG" evidence="2">
    <location>
        <begin position="110"/>
        <end position="114"/>
    </location>
</feature>
<comment type="function">
    <text evidence="3">Lipolytic acyl hydrolase (LAH).</text>
</comment>
<dbReference type="InterPro" id="IPR016035">
    <property type="entry name" value="Acyl_Trfase/lysoPLipase"/>
</dbReference>
<keyword evidence="2 3" id="KW-0442">Lipid degradation</keyword>
<evidence type="ECO:0000313" key="6">
    <source>
        <dbReference type="EMBL" id="CAD7704068.1"/>
    </source>
</evidence>
<feature type="domain" description="PNPLA" evidence="5">
    <location>
        <begin position="77"/>
        <end position="241"/>
    </location>
</feature>
<evidence type="ECO:0000259" key="5">
    <source>
        <dbReference type="PROSITE" id="PS51635"/>
    </source>
</evidence>
<dbReference type="AlphaFoldDB" id="A0A8S1JED0"/>
<feature type="region of interest" description="Disordered" evidence="4">
    <location>
        <begin position="1"/>
        <end position="42"/>
    </location>
</feature>
<dbReference type="Proteomes" id="UP000708148">
    <property type="component" value="Unassembled WGS sequence"/>
</dbReference>
<evidence type="ECO:0000256" key="2">
    <source>
        <dbReference type="PROSITE-ProRule" id="PRU01161"/>
    </source>
</evidence>
<dbReference type="Pfam" id="PF01734">
    <property type="entry name" value="Patatin"/>
    <property type="match status" value="1"/>
</dbReference>
<proteinExistence type="inferred from homology"/>
<dbReference type="GO" id="GO:0005737">
    <property type="term" value="C:cytoplasm"/>
    <property type="evidence" value="ECO:0007669"/>
    <property type="project" value="TreeGrafter"/>
</dbReference>
<name>A0A8S1JED0_9CHLO</name>
<evidence type="ECO:0000313" key="7">
    <source>
        <dbReference type="Proteomes" id="UP000708148"/>
    </source>
</evidence>
<comment type="caution">
    <text evidence="2">Lacks conserved residue(s) required for the propagation of feature annotation.</text>
</comment>
<feature type="active site" description="Proton acceptor" evidence="2">
    <location>
        <position position="228"/>
    </location>
</feature>
<dbReference type="OrthoDB" id="197155at2759"/>
<comment type="similarity">
    <text evidence="3">Belongs to the patatin family.</text>
</comment>
<evidence type="ECO:0000256" key="3">
    <source>
        <dbReference type="RuleBase" id="RU361262"/>
    </source>
</evidence>
<dbReference type="GO" id="GO:0005811">
    <property type="term" value="C:lipid droplet"/>
    <property type="evidence" value="ECO:0007669"/>
    <property type="project" value="TreeGrafter"/>
</dbReference>
<dbReference type="SUPFAM" id="SSF52151">
    <property type="entry name" value="FabD/lysophospholipase-like"/>
    <property type="match status" value="1"/>
</dbReference>
<dbReference type="GO" id="GO:0055088">
    <property type="term" value="P:lipid homeostasis"/>
    <property type="evidence" value="ECO:0007669"/>
    <property type="project" value="TreeGrafter"/>
</dbReference>
<comment type="caution">
    <text evidence="6">The sequence shown here is derived from an EMBL/GenBank/DDBJ whole genome shotgun (WGS) entry which is preliminary data.</text>
</comment>
<sequence>MSSHGAPQRLWRGTAPPPQPTAPIPRCSNSQDPRRGARCRSAGGGGLDRIVGKAAAAAEGAPAAVRAPEGLARRLAFSFSPSGLLFPYYIGVLQALRETDLVTSDTPVSGSSGGCLLAVFNACGIAVEDIRKTNRLINTRLLARPGDKILGEVVKDAMLDLLPNDVHTTVSNRIAIAITRLAPFPWPLVVEDFLSKEDLVDVMVASTYMPGMAGTNLGVATRHGLAGDGMLARFYPEVPEAYRDRVKTTIKVCPAPSEARPWFVGSADISPDLRSPEDRYPKDKYYHYASEPFDLDILDDFIRDGYNDTLTWAQRFLQTSRQYN</sequence>
<reference evidence="6" key="1">
    <citation type="submission" date="2020-12" db="EMBL/GenBank/DDBJ databases">
        <authorList>
            <person name="Iha C."/>
        </authorList>
    </citation>
    <scope>NUCLEOTIDE SEQUENCE</scope>
</reference>
<dbReference type="PANTHER" id="PTHR12406:SF7">
    <property type="entry name" value="PATATIN-LIKE PHOSPHOLIPASE DOMAIN-CONTAINING PROTEIN 4"/>
    <property type="match status" value="1"/>
</dbReference>
<gene>
    <name evidence="6" type="ORF">OSTQU699_LOCUS9425</name>
</gene>
<dbReference type="InterPro" id="IPR033562">
    <property type="entry name" value="PLPL"/>
</dbReference>
<dbReference type="EC" id="3.1.1.-" evidence="3"/>
<accession>A0A8S1JED0</accession>
<dbReference type="EMBL" id="CAJHUC010002619">
    <property type="protein sequence ID" value="CAD7704068.1"/>
    <property type="molecule type" value="Genomic_DNA"/>
</dbReference>
<feature type="active site" description="Nucleophile" evidence="2">
    <location>
        <position position="112"/>
    </location>
</feature>